<sequence length="189" mass="21842">MTDLSKNNNLSSHPMPEEHNMLIPFTINGILIRFQPQMERWADSPVTKKEHQEIKKRIDRDLRSSYFDREAYHVVTVTRGLAEMPTVWVEVDSSSYPDYLPSHGGRVGVHLDSHNRVIGKVILKMNNDEPEQLVFHENFGVAVNLPADMRTFAELEDFLTRSTVHHRIVHFILRGLELTSGPLNRFIDT</sequence>
<dbReference type="Proteomes" id="UP000034354">
    <property type="component" value="Unassembled WGS sequence"/>
</dbReference>
<evidence type="ECO:0000313" key="2">
    <source>
        <dbReference type="Proteomes" id="UP000034354"/>
    </source>
</evidence>
<accession>A0A0G1MHE4</accession>
<gene>
    <name evidence="1" type="ORF">UX09_C0024G0016</name>
</gene>
<dbReference type="AlphaFoldDB" id="A0A0G1MHE4"/>
<reference evidence="1 2" key="1">
    <citation type="journal article" date="2015" name="Nature">
        <title>rRNA introns, odd ribosomes, and small enigmatic genomes across a large radiation of phyla.</title>
        <authorList>
            <person name="Brown C.T."/>
            <person name="Hug L.A."/>
            <person name="Thomas B.C."/>
            <person name="Sharon I."/>
            <person name="Castelle C.J."/>
            <person name="Singh A."/>
            <person name="Wilkins M.J."/>
            <person name="Williams K.H."/>
            <person name="Banfield J.F."/>
        </authorList>
    </citation>
    <scope>NUCLEOTIDE SEQUENCE [LARGE SCALE GENOMIC DNA]</scope>
</reference>
<dbReference type="EMBL" id="LCKW01000024">
    <property type="protein sequence ID" value="KKU07791.1"/>
    <property type="molecule type" value="Genomic_DNA"/>
</dbReference>
<organism evidence="1 2">
    <name type="scientific">Candidatus Uhrbacteria bacterium GW2011_GWE2_45_35</name>
    <dbReference type="NCBI Taxonomy" id="1618993"/>
    <lineage>
        <taxon>Bacteria</taxon>
        <taxon>Candidatus Uhriibacteriota</taxon>
    </lineage>
</organism>
<name>A0A0G1MHE4_9BACT</name>
<protein>
    <submittedName>
        <fullName evidence="1">Uncharacterized protein</fullName>
    </submittedName>
</protein>
<comment type="caution">
    <text evidence="1">The sequence shown here is derived from an EMBL/GenBank/DDBJ whole genome shotgun (WGS) entry which is preliminary data.</text>
</comment>
<proteinExistence type="predicted"/>
<evidence type="ECO:0000313" key="1">
    <source>
        <dbReference type="EMBL" id="KKU07791.1"/>
    </source>
</evidence>